<comment type="caution">
    <text evidence="2">The sequence shown here is derived from an EMBL/GenBank/DDBJ whole genome shotgun (WGS) entry which is preliminary data.</text>
</comment>
<gene>
    <name evidence="2" type="ORF">VKT23_010393</name>
</gene>
<name>A0ABR1JC55_9AGAR</name>
<evidence type="ECO:0000313" key="3">
    <source>
        <dbReference type="Proteomes" id="UP001498398"/>
    </source>
</evidence>
<dbReference type="Proteomes" id="UP001498398">
    <property type="component" value="Unassembled WGS sequence"/>
</dbReference>
<keyword evidence="1" id="KW-0472">Membrane</keyword>
<reference evidence="2 3" key="1">
    <citation type="submission" date="2024-01" db="EMBL/GenBank/DDBJ databases">
        <title>A draft genome for the cacao thread blight pathogen Marasmiellus scandens.</title>
        <authorList>
            <person name="Baruah I.K."/>
            <person name="Leung J."/>
            <person name="Bukari Y."/>
            <person name="Amoako-Attah I."/>
            <person name="Meinhardt L.W."/>
            <person name="Bailey B.A."/>
            <person name="Cohen S.P."/>
        </authorList>
    </citation>
    <scope>NUCLEOTIDE SEQUENCE [LARGE SCALE GENOMIC DNA]</scope>
    <source>
        <strain evidence="2 3">GH-19</strain>
    </source>
</reference>
<evidence type="ECO:0000256" key="1">
    <source>
        <dbReference type="SAM" id="Phobius"/>
    </source>
</evidence>
<feature type="transmembrane region" description="Helical" evidence="1">
    <location>
        <begin position="6"/>
        <end position="25"/>
    </location>
</feature>
<proteinExistence type="predicted"/>
<accession>A0ABR1JC55</accession>
<keyword evidence="1" id="KW-1133">Transmembrane helix</keyword>
<organism evidence="2 3">
    <name type="scientific">Marasmiellus scandens</name>
    <dbReference type="NCBI Taxonomy" id="2682957"/>
    <lineage>
        <taxon>Eukaryota</taxon>
        <taxon>Fungi</taxon>
        <taxon>Dikarya</taxon>
        <taxon>Basidiomycota</taxon>
        <taxon>Agaricomycotina</taxon>
        <taxon>Agaricomycetes</taxon>
        <taxon>Agaricomycetidae</taxon>
        <taxon>Agaricales</taxon>
        <taxon>Marasmiineae</taxon>
        <taxon>Omphalotaceae</taxon>
        <taxon>Marasmiellus</taxon>
    </lineage>
</organism>
<evidence type="ECO:0000313" key="2">
    <source>
        <dbReference type="EMBL" id="KAK7457092.1"/>
    </source>
</evidence>
<sequence>MPVGIMMAIAQQGLVSVLSTFMVFLERYLIVPALLTSAGDACLYIATVTVGLNAAQGRSLK</sequence>
<dbReference type="EMBL" id="JBANRG010000020">
    <property type="protein sequence ID" value="KAK7457092.1"/>
    <property type="molecule type" value="Genomic_DNA"/>
</dbReference>
<protein>
    <submittedName>
        <fullName evidence="2">Uncharacterized protein</fullName>
    </submittedName>
</protein>
<keyword evidence="3" id="KW-1185">Reference proteome</keyword>
<keyword evidence="1" id="KW-0812">Transmembrane</keyword>